<organism evidence="9 10">
    <name type="scientific">Porites lobata</name>
    <dbReference type="NCBI Taxonomy" id="104759"/>
    <lineage>
        <taxon>Eukaryota</taxon>
        <taxon>Metazoa</taxon>
        <taxon>Cnidaria</taxon>
        <taxon>Anthozoa</taxon>
        <taxon>Hexacorallia</taxon>
        <taxon>Scleractinia</taxon>
        <taxon>Fungiina</taxon>
        <taxon>Poritidae</taxon>
        <taxon>Porites</taxon>
    </lineage>
</organism>
<dbReference type="PANTHER" id="PTHR46630">
    <property type="entry name" value="TETRATRICOPEPTIDE REPEAT PROTEIN 29"/>
    <property type="match status" value="1"/>
</dbReference>
<feature type="region of interest" description="Disordered" evidence="8">
    <location>
        <begin position="25"/>
        <end position="68"/>
    </location>
</feature>
<dbReference type="PROSITE" id="PS50005">
    <property type="entry name" value="TPR"/>
    <property type="match status" value="1"/>
</dbReference>
<dbReference type="SUPFAM" id="SSF48452">
    <property type="entry name" value="TPR-like"/>
    <property type="match status" value="1"/>
</dbReference>
<comment type="function">
    <text evidence="6">Axonemal protein which is implicated in axonemal and/or peri-axonemal structure assembly and regulates flagellum assembly and beating and therefore sperm motility.</text>
</comment>
<evidence type="ECO:0000256" key="2">
    <source>
        <dbReference type="ARBA" id="ARBA00022490"/>
    </source>
</evidence>
<keyword evidence="3" id="KW-0677">Repeat</keyword>
<sequence length="529" mass="58619">MASLASQLPPIKVGGQVTQQVIRHVPSPPAKGTSIGSPFQRSSRGIQRPEGSFIRSPPSDLKKPASTEKIDTSRYRNTYEHNLCLDMLKEGFHQSFRELFNLMEKQKADIGRLGTDSGLSDQPLLENEPAKLDQLKHHLTTAEAAKRRGKMDQVYHSLLALARFFEETGDFWLSDHFYSSCLKTSLKIRGDGRRKESEANCNMGLASEKRGDLFKAVEYLESFYNLTKGRLWQTDSGENLHSLSCEHLRRVYTTISDEIKEEDLMKSIEYLLKAYGMAKESGDDQQEGLAGYRLGNAYEEIGDAETAILYHNGYLEKCQQTSDDVGMGRACQALARAYEMQGDVESAMKYLEMFVELADRSQQLPEQQKACTCLGAIYNSLGKYEDAVRMYTRGFEIAQDLAAVETTETTRVEYGIALAHTIFTGYSQCLDQVGKSNIQRLLDFKSSRLDTFSEEAIADDEATKGSLPSSDLGSGEHDEPPLGDGEENLPSDTAPGGETKEELTNGGTDSGVTSEGEEGKKGQTEAQQG</sequence>
<protein>
    <recommendedName>
        <fullName evidence="5">Tetratricopeptide repeat protein 29</fullName>
    </recommendedName>
</protein>
<dbReference type="InterPro" id="IPR051476">
    <property type="entry name" value="Bac_ResReg_Asp_Phosphatase"/>
</dbReference>
<evidence type="ECO:0000256" key="4">
    <source>
        <dbReference type="ARBA" id="ARBA00022803"/>
    </source>
</evidence>
<comment type="subcellular location">
    <subcellularLocation>
        <location evidence="1">Cytoplasm</location>
    </subcellularLocation>
</comment>
<evidence type="ECO:0000313" key="10">
    <source>
        <dbReference type="Proteomes" id="UP001159405"/>
    </source>
</evidence>
<evidence type="ECO:0000256" key="8">
    <source>
        <dbReference type="SAM" id="MobiDB-lite"/>
    </source>
</evidence>
<feature type="compositionally biased region" description="Polar residues" evidence="8">
    <location>
        <begin position="34"/>
        <end position="45"/>
    </location>
</feature>
<dbReference type="Proteomes" id="UP001159405">
    <property type="component" value="Unassembled WGS sequence"/>
</dbReference>
<keyword evidence="10" id="KW-1185">Reference proteome</keyword>
<dbReference type="Gene3D" id="1.25.40.10">
    <property type="entry name" value="Tetratricopeptide repeat domain"/>
    <property type="match status" value="1"/>
</dbReference>
<evidence type="ECO:0000256" key="3">
    <source>
        <dbReference type="ARBA" id="ARBA00022737"/>
    </source>
</evidence>
<feature type="region of interest" description="Disordered" evidence="8">
    <location>
        <begin position="455"/>
        <end position="529"/>
    </location>
</feature>
<dbReference type="InterPro" id="IPR019734">
    <property type="entry name" value="TPR_rpt"/>
</dbReference>
<evidence type="ECO:0000256" key="1">
    <source>
        <dbReference type="ARBA" id="ARBA00004496"/>
    </source>
</evidence>
<comment type="caution">
    <text evidence="9">The sequence shown here is derived from an EMBL/GenBank/DDBJ whole genome shotgun (WGS) entry which is preliminary data.</text>
</comment>
<dbReference type="EMBL" id="CALNXK010000025">
    <property type="protein sequence ID" value="CAH3113075.1"/>
    <property type="molecule type" value="Genomic_DNA"/>
</dbReference>
<dbReference type="InterPro" id="IPR011990">
    <property type="entry name" value="TPR-like_helical_dom_sf"/>
</dbReference>
<keyword evidence="2" id="KW-0963">Cytoplasm</keyword>
<evidence type="ECO:0000256" key="5">
    <source>
        <dbReference type="ARBA" id="ARBA00040665"/>
    </source>
</evidence>
<evidence type="ECO:0000256" key="6">
    <source>
        <dbReference type="ARBA" id="ARBA00044739"/>
    </source>
</evidence>
<gene>
    <name evidence="9" type="ORF">PLOB_00021308</name>
</gene>
<proteinExistence type="predicted"/>
<evidence type="ECO:0000313" key="9">
    <source>
        <dbReference type="EMBL" id="CAH3113075.1"/>
    </source>
</evidence>
<reference evidence="9 10" key="1">
    <citation type="submission" date="2022-05" db="EMBL/GenBank/DDBJ databases">
        <authorList>
            <consortium name="Genoscope - CEA"/>
            <person name="William W."/>
        </authorList>
    </citation>
    <scope>NUCLEOTIDE SEQUENCE [LARGE SCALE GENOMIC DNA]</scope>
</reference>
<dbReference type="PANTHER" id="PTHR46630:SF1">
    <property type="entry name" value="TETRATRICOPEPTIDE REPEAT PROTEIN 29"/>
    <property type="match status" value="1"/>
</dbReference>
<evidence type="ECO:0000256" key="7">
    <source>
        <dbReference type="PROSITE-ProRule" id="PRU00339"/>
    </source>
</evidence>
<keyword evidence="4 7" id="KW-0802">TPR repeat</keyword>
<feature type="repeat" description="TPR" evidence="7">
    <location>
        <begin position="368"/>
        <end position="401"/>
    </location>
</feature>
<name>A0ABN8NQB9_9CNID</name>
<dbReference type="Pfam" id="PF13176">
    <property type="entry name" value="TPR_7"/>
    <property type="match status" value="1"/>
</dbReference>
<accession>A0ABN8NQB9</accession>
<dbReference type="SMART" id="SM00028">
    <property type="entry name" value="TPR"/>
    <property type="match status" value="3"/>
</dbReference>